<dbReference type="VEuPathDB" id="FungiDB:M747DRAFT_311136"/>
<sequence>METFYISFAKDNLALFVKGLKLCRRYKVVFTCTILLYMDAFHVTPPAFSFTSLGHDEHVADLASSIATRLPASVLGTVTHPALNPHRTHAETNSAEEVMTKESLWASYEYSGALISRESDFAFDAQ</sequence>
<dbReference type="AlphaFoldDB" id="A0A370BKR5"/>
<evidence type="ECO:0000313" key="1">
    <source>
        <dbReference type="EMBL" id="RDH14109.1"/>
    </source>
</evidence>
<evidence type="ECO:0000313" key="2">
    <source>
        <dbReference type="Proteomes" id="UP000253845"/>
    </source>
</evidence>
<dbReference type="Proteomes" id="UP000253845">
    <property type="component" value="Unassembled WGS sequence"/>
</dbReference>
<reference evidence="1 2" key="1">
    <citation type="submission" date="2018-07" db="EMBL/GenBank/DDBJ databases">
        <title>Section-level genome sequencing of Aspergillus section Nigri to investigate inter- and intra-species variation.</title>
        <authorList>
            <consortium name="DOE Joint Genome Institute"/>
            <person name="Vesth T.C."/>
            <person name="Nybo J.L."/>
            <person name="Theobald S."/>
            <person name="Frisvad J.C."/>
            <person name="Larsen T.O."/>
            <person name="Nielsen K.F."/>
            <person name="Hoof J.B."/>
            <person name="Brandl J."/>
            <person name="Salamov A."/>
            <person name="Riley R."/>
            <person name="Gladden J.M."/>
            <person name="Phatale P."/>
            <person name="Nielsen M.T."/>
            <person name="Lyhne E.K."/>
            <person name="Kogle M.E."/>
            <person name="Strasser K."/>
            <person name="McDonnell E."/>
            <person name="Barry K."/>
            <person name="Clum A."/>
            <person name="Chen C."/>
            <person name="Nolan M."/>
            <person name="Sandor L."/>
            <person name="Kuo A."/>
            <person name="Lipzen A."/>
            <person name="Hainaut M."/>
            <person name="Drula E."/>
            <person name="Tsang A."/>
            <person name="Magnuson J.K."/>
            <person name="Henrissat B."/>
            <person name="Wiebenga A."/>
            <person name="Simmons B.A."/>
            <person name="Makela M.R."/>
            <person name="De vries R.P."/>
            <person name="Grigoriev I.V."/>
            <person name="Mortensen U.H."/>
            <person name="Baker S.E."/>
            <person name="Andersen M.R."/>
        </authorList>
    </citation>
    <scope>NUCLEOTIDE SEQUENCE [LARGE SCALE GENOMIC DNA]</scope>
    <source>
        <strain evidence="1 2">ATCC 13496</strain>
    </source>
</reference>
<gene>
    <name evidence="1" type="ORF">M747DRAFT_311136</name>
</gene>
<accession>A0A370BKR5</accession>
<dbReference type="EMBL" id="KZ851981">
    <property type="protein sequence ID" value="RDH14109.1"/>
    <property type="molecule type" value="Genomic_DNA"/>
</dbReference>
<name>A0A370BKR5_ASPNG</name>
<protein>
    <submittedName>
        <fullName evidence="1">Uncharacterized protein</fullName>
    </submittedName>
</protein>
<proteinExistence type="predicted"/>
<organism evidence="1 2">
    <name type="scientific">Aspergillus niger ATCC 13496</name>
    <dbReference type="NCBI Taxonomy" id="1353008"/>
    <lineage>
        <taxon>Eukaryota</taxon>
        <taxon>Fungi</taxon>
        <taxon>Dikarya</taxon>
        <taxon>Ascomycota</taxon>
        <taxon>Pezizomycotina</taxon>
        <taxon>Eurotiomycetes</taxon>
        <taxon>Eurotiomycetidae</taxon>
        <taxon>Eurotiales</taxon>
        <taxon>Aspergillaceae</taxon>
        <taxon>Aspergillus</taxon>
        <taxon>Aspergillus subgen. Circumdati</taxon>
    </lineage>
</organism>